<feature type="binding site" evidence="12">
    <location>
        <position position="395"/>
    </location>
    <ligand>
        <name>a divalent metal cation</name>
        <dbReference type="ChEBI" id="CHEBI:60240"/>
    </ligand>
</feature>
<evidence type="ECO:0000256" key="14">
    <source>
        <dbReference type="SAM" id="MobiDB-lite"/>
    </source>
</evidence>
<dbReference type="EMBL" id="BEGY01000029">
    <property type="protein sequence ID" value="GAX78110.1"/>
    <property type="molecule type" value="Genomic_DNA"/>
</dbReference>
<evidence type="ECO:0000259" key="15">
    <source>
        <dbReference type="PROSITE" id="PS51975"/>
    </source>
</evidence>
<dbReference type="CDD" id="cd07182">
    <property type="entry name" value="RNase_HII_bacteria_HII_like"/>
    <property type="match status" value="1"/>
</dbReference>
<dbReference type="InterPro" id="IPR036397">
    <property type="entry name" value="RNaseH_sf"/>
</dbReference>
<dbReference type="FunFam" id="3.30.420.10:FF:000006">
    <property type="entry name" value="Ribonuclease HII"/>
    <property type="match status" value="1"/>
</dbReference>
<feature type="region of interest" description="Disordered" evidence="14">
    <location>
        <begin position="120"/>
        <end position="227"/>
    </location>
</feature>
<dbReference type="Pfam" id="PF01351">
    <property type="entry name" value="RNase_HII"/>
    <property type="match status" value="1"/>
</dbReference>
<evidence type="ECO:0000256" key="12">
    <source>
        <dbReference type="PROSITE-ProRule" id="PRU01319"/>
    </source>
</evidence>
<reference evidence="16 17" key="1">
    <citation type="submission" date="2017-08" db="EMBL/GenBank/DDBJ databases">
        <title>Acidophilic green algal genome provides insights into adaptation to an acidic environment.</title>
        <authorList>
            <person name="Hirooka S."/>
            <person name="Hirose Y."/>
            <person name="Kanesaki Y."/>
            <person name="Higuchi S."/>
            <person name="Fujiwara T."/>
            <person name="Onuma R."/>
            <person name="Era A."/>
            <person name="Ohbayashi R."/>
            <person name="Uzuka A."/>
            <person name="Nozaki H."/>
            <person name="Yoshikawa H."/>
            <person name="Miyagishima S.Y."/>
        </authorList>
    </citation>
    <scope>NUCLEOTIDE SEQUENCE [LARGE SCALE GENOMIC DNA]</scope>
    <source>
        <strain evidence="16 17">NIES-2499</strain>
    </source>
</reference>
<evidence type="ECO:0000256" key="5">
    <source>
        <dbReference type="ARBA" id="ARBA00007383"/>
    </source>
</evidence>
<feature type="binding site" evidence="12">
    <location>
        <position position="489"/>
    </location>
    <ligand>
        <name>a divalent metal cation</name>
        <dbReference type="ChEBI" id="CHEBI:60240"/>
    </ligand>
</feature>
<evidence type="ECO:0000256" key="4">
    <source>
        <dbReference type="ARBA" id="ARBA00004496"/>
    </source>
</evidence>
<dbReference type="GO" id="GO:0043137">
    <property type="term" value="P:DNA replication, removal of RNA primer"/>
    <property type="evidence" value="ECO:0007669"/>
    <property type="project" value="TreeGrafter"/>
</dbReference>
<dbReference type="GO" id="GO:0032299">
    <property type="term" value="C:ribonuclease H2 complex"/>
    <property type="evidence" value="ECO:0007669"/>
    <property type="project" value="TreeGrafter"/>
</dbReference>
<protein>
    <recommendedName>
        <fullName evidence="13">Ribonuclease</fullName>
        <ecNumber evidence="13">3.1.26.4</ecNumber>
    </recommendedName>
</protein>
<dbReference type="PROSITE" id="PS51975">
    <property type="entry name" value="RNASE_H_2"/>
    <property type="match status" value="1"/>
</dbReference>
<keyword evidence="6" id="KW-0963">Cytoplasm</keyword>
<keyword evidence="7 12" id="KW-0540">Nuclease</keyword>
<sequence length="584" mass="63038">MSFRGSSDTVSDLLNSAETPLRGSRMVTRSAAGVTSKQDIHCNAQHAFLPPSVTTRRQHISTLKTYPATTELVGLKEGSRGKALIAASSRIEVASPKCKVNEGSKGPSARGTVECQDQLKKYGSQPPADPPIDSNSVPEDRLGGKDKIASKRKRSRVDTGGKKSMLKGQHEEYLESGQQIDSDDGNRRPSVVKGETLDMDSAPLEQSKGAKRRAGKGRQGCEGPPSACTATAVQVSVGLCEPQGSQHAKQGPPEPTPRRNKKKGILNDEKHLVSQDDTEVYTLGLENNPAYDQNVKPNTKTLVQSEVKRGRGRPSKASTQLSQIQTLNPKPSKDEKQSSRILRVMERDLQAPVAPVGKKAARPSNKSAHAFCGPTTELEDELRLEGFTHVVGVDEAGRGPLAGPVVAAACYVPPGVVLPGVNDSKQMTEAAREELYRFICEDHRIKWKVSVIDNTRIDDLNILQATLAAMTDAVHGLKAEGSADFALVDGNRLPKGLLCPAKAVVKGDAQCVSIAAASVLAKVTRDRIMTSYHDMYPQYGFHQHKGYGVPSHLAAIREHGWCSIHRLSFEPVKGLSGWSRPIKS</sequence>
<dbReference type="Gene3D" id="3.30.420.10">
    <property type="entry name" value="Ribonuclease H-like superfamily/Ribonuclease H"/>
    <property type="match status" value="1"/>
</dbReference>
<feature type="compositionally biased region" description="Polar residues" evidence="14">
    <location>
        <begin position="316"/>
        <end position="329"/>
    </location>
</feature>
<comment type="function">
    <text evidence="3 13">Endonuclease that specifically degrades the RNA of RNA-DNA hybrids.</text>
</comment>
<dbReference type="InterPro" id="IPR024567">
    <property type="entry name" value="RNase_HII/HIII_dom"/>
</dbReference>
<evidence type="ECO:0000256" key="7">
    <source>
        <dbReference type="ARBA" id="ARBA00022722"/>
    </source>
</evidence>
<dbReference type="GO" id="GO:0003723">
    <property type="term" value="F:RNA binding"/>
    <property type="evidence" value="ECO:0007669"/>
    <property type="project" value="UniProtKB-UniRule"/>
</dbReference>
<dbReference type="SUPFAM" id="SSF53098">
    <property type="entry name" value="Ribonuclease H-like"/>
    <property type="match status" value="1"/>
</dbReference>
<dbReference type="InterPro" id="IPR001352">
    <property type="entry name" value="RNase_HII/HIII"/>
</dbReference>
<evidence type="ECO:0000313" key="16">
    <source>
        <dbReference type="EMBL" id="GAX78110.1"/>
    </source>
</evidence>
<feature type="compositionally biased region" description="Basic and acidic residues" evidence="14">
    <location>
        <begin position="265"/>
        <end position="274"/>
    </location>
</feature>
<organism evidence="16 17">
    <name type="scientific">Chlamydomonas eustigma</name>
    <dbReference type="NCBI Taxonomy" id="1157962"/>
    <lineage>
        <taxon>Eukaryota</taxon>
        <taxon>Viridiplantae</taxon>
        <taxon>Chlorophyta</taxon>
        <taxon>core chlorophytes</taxon>
        <taxon>Chlorophyceae</taxon>
        <taxon>CS clade</taxon>
        <taxon>Chlamydomonadales</taxon>
        <taxon>Chlamydomonadaceae</taxon>
        <taxon>Chlamydomonas</taxon>
    </lineage>
</organism>
<dbReference type="STRING" id="1157962.A0A250X5S7"/>
<dbReference type="EC" id="3.1.26.4" evidence="13"/>
<comment type="cofactor">
    <cofactor evidence="2">
        <name>Mg(2+)</name>
        <dbReference type="ChEBI" id="CHEBI:18420"/>
    </cofactor>
</comment>
<dbReference type="HAMAP" id="MF_00052_B">
    <property type="entry name" value="RNase_HII_B"/>
    <property type="match status" value="1"/>
</dbReference>
<keyword evidence="17" id="KW-1185">Reference proteome</keyword>
<keyword evidence="8 12" id="KW-0479">Metal-binding</keyword>
<dbReference type="GO" id="GO:0046872">
    <property type="term" value="F:metal ion binding"/>
    <property type="evidence" value="ECO:0007669"/>
    <property type="project" value="UniProtKB-KW"/>
</dbReference>
<evidence type="ECO:0000256" key="2">
    <source>
        <dbReference type="ARBA" id="ARBA00001946"/>
    </source>
</evidence>
<keyword evidence="10 12" id="KW-0378">Hydrolase</keyword>
<evidence type="ECO:0000256" key="1">
    <source>
        <dbReference type="ARBA" id="ARBA00000077"/>
    </source>
</evidence>
<dbReference type="PANTHER" id="PTHR10954">
    <property type="entry name" value="RIBONUCLEASE H2 SUBUNIT A"/>
    <property type="match status" value="1"/>
</dbReference>
<feature type="region of interest" description="Disordered" evidence="14">
    <location>
        <begin position="305"/>
        <end position="338"/>
    </location>
</feature>
<accession>A0A250X5S7</accession>
<feature type="compositionally biased region" description="Basic and acidic residues" evidence="14">
    <location>
        <begin position="138"/>
        <end position="149"/>
    </location>
</feature>
<keyword evidence="11" id="KW-0464">Manganese</keyword>
<evidence type="ECO:0000256" key="10">
    <source>
        <dbReference type="ARBA" id="ARBA00022801"/>
    </source>
</evidence>
<evidence type="ECO:0000313" key="17">
    <source>
        <dbReference type="Proteomes" id="UP000232323"/>
    </source>
</evidence>
<comment type="cofactor">
    <cofactor evidence="12">
        <name>Mn(2+)</name>
        <dbReference type="ChEBI" id="CHEBI:29035"/>
    </cofactor>
    <cofactor evidence="12">
        <name>Mg(2+)</name>
        <dbReference type="ChEBI" id="CHEBI:18420"/>
    </cofactor>
    <text evidence="12">Manganese or magnesium. Binds 1 divalent metal ion per monomer in the absence of substrate. May bind a second metal ion after substrate binding.</text>
</comment>
<feature type="region of interest" description="Disordered" evidence="14">
    <location>
        <begin position="243"/>
        <end position="275"/>
    </location>
</feature>
<feature type="binding site" evidence="12">
    <location>
        <position position="394"/>
    </location>
    <ligand>
        <name>a divalent metal cation</name>
        <dbReference type="ChEBI" id="CHEBI:60240"/>
    </ligand>
</feature>
<evidence type="ECO:0000256" key="3">
    <source>
        <dbReference type="ARBA" id="ARBA00004065"/>
    </source>
</evidence>
<comment type="subcellular location">
    <subcellularLocation>
        <location evidence="4">Cytoplasm</location>
    </subcellularLocation>
</comment>
<feature type="domain" description="RNase H type-2" evidence="15">
    <location>
        <begin position="388"/>
        <end position="581"/>
    </location>
</feature>
<dbReference type="GO" id="GO:0005737">
    <property type="term" value="C:cytoplasm"/>
    <property type="evidence" value="ECO:0007669"/>
    <property type="project" value="UniProtKB-SubCell"/>
</dbReference>
<evidence type="ECO:0000256" key="11">
    <source>
        <dbReference type="ARBA" id="ARBA00023211"/>
    </source>
</evidence>
<dbReference type="AlphaFoldDB" id="A0A250X5S7"/>
<dbReference type="OrthoDB" id="7462577at2759"/>
<gene>
    <name evidence="16" type="ORF">CEUSTIGMA_g5552.t1</name>
</gene>
<dbReference type="GO" id="GO:0004523">
    <property type="term" value="F:RNA-DNA hybrid ribonuclease activity"/>
    <property type="evidence" value="ECO:0007669"/>
    <property type="project" value="UniProtKB-UniRule"/>
</dbReference>
<comment type="catalytic activity">
    <reaction evidence="1 12 13">
        <text>Endonucleolytic cleavage to 5'-phosphomonoester.</text>
        <dbReference type="EC" id="3.1.26.4"/>
    </reaction>
</comment>
<evidence type="ECO:0000256" key="13">
    <source>
        <dbReference type="RuleBase" id="RU003515"/>
    </source>
</evidence>
<evidence type="ECO:0000256" key="8">
    <source>
        <dbReference type="ARBA" id="ARBA00022723"/>
    </source>
</evidence>
<keyword evidence="9 12" id="KW-0255">Endonuclease</keyword>
<comment type="similarity">
    <text evidence="5 13">Belongs to the RNase HII family.</text>
</comment>
<dbReference type="InterPro" id="IPR012337">
    <property type="entry name" value="RNaseH-like_sf"/>
</dbReference>
<dbReference type="PANTHER" id="PTHR10954:SF23">
    <property type="entry name" value="RIBONUCLEASE"/>
    <property type="match status" value="1"/>
</dbReference>
<dbReference type="GO" id="GO:0006298">
    <property type="term" value="P:mismatch repair"/>
    <property type="evidence" value="ECO:0007669"/>
    <property type="project" value="TreeGrafter"/>
</dbReference>
<dbReference type="Proteomes" id="UP000232323">
    <property type="component" value="Unassembled WGS sequence"/>
</dbReference>
<evidence type="ECO:0000256" key="6">
    <source>
        <dbReference type="ARBA" id="ARBA00022490"/>
    </source>
</evidence>
<name>A0A250X5S7_9CHLO</name>
<dbReference type="InterPro" id="IPR022898">
    <property type="entry name" value="RNase_HII"/>
</dbReference>
<dbReference type="NCBIfam" id="NF000595">
    <property type="entry name" value="PRK00015.1-3"/>
    <property type="match status" value="1"/>
</dbReference>
<proteinExistence type="inferred from homology"/>
<comment type="caution">
    <text evidence="16">The sequence shown here is derived from an EMBL/GenBank/DDBJ whole genome shotgun (WGS) entry which is preliminary data.</text>
</comment>
<evidence type="ECO:0000256" key="9">
    <source>
        <dbReference type="ARBA" id="ARBA00022759"/>
    </source>
</evidence>